<dbReference type="AlphaFoldDB" id="A0A364JVH5"/>
<proteinExistence type="predicted"/>
<evidence type="ECO:0000313" key="2">
    <source>
        <dbReference type="Proteomes" id="UP000249453"/>
    </source>
</evidence>
<name>A0A364JVH5_9HYPH</name>
<dbReference type="RefSeq" id="WP_111575271.1">
    <property type="nucleotide sequence ID" value="NZ_JBHEEY010000004.1"/>
</dbReference>
<dbReference type="InterPro" id="IPR007499">
    <property type="entry name" value="ERF_bacteria_virus"/>
</dbReference>
<keyword evidence="2" id="KW-1185">Reference proteome</keyword>
<protein>
    <submittedName>
        <fullName evidence="1">ERF superfamily protein</fullName>
    </submittedName>
</protein>
<dbReference type="Pfam" id="PF04404">
    <property type="entry name" value="ERF"/>
    <property type="match status" value="1"/>
</dbReference>
<dbReference type="OrthoDB" id="7856237at2"/>
<evidence type="ECO:0000313" key="1">
    <source>
        <dbReference type="EMBL" id="RAK29116.1"/>
    </source>
</evidence>
<sequence>MASQALDIQHTNELPSKQTGTNVINTFDALALAIQQGATPEALTSIMALHERLQAVAARKAFDAAIAAAKSEMPIIMKTRTVDFTGKTGVRTNYNFEDLASIADAVTPVLSKHGLSYRYRTSQENGLVSVTCIIAHEDGYSEETTLSAGSDTSGNKNSIQAIGSTVTYLQRYTIKAALGLAVADDDDGHAHGQSAEDAATISKEQQMAVLRLIEDTGTDIERFCKYMNIDAVPDIKVSEFQRAITMLEKKKGQVNG</sequence>
<dbReference type="EMBL" id="QLMK01000005">
    <property type="protein sequence ID" value="RAK29116.1"/>
    <property type="molecule type" value="Genomic_DNA"/>
</dbReference>
<organism evidence="1 2">
    <name type="scientific">Falsochrobactrum ovis</name>
    <dbReference type="NCBI Taxonomy" id="1293442"/>
    <lineage>
        <taxon>Bacteria</taxon>
        <taxon>Pseudomonadati</taxon>
        <taxon>Pseudomonadota</taxon>
        <taxon>Alphaproteobacteria</taxon>
        <taxon>Hyphomicrobiales</taxon>
        <taxon>Brucellaceae</taxon>
        <taxon>Falsochrobactrum</taxon>
    </lineage>
</organism>
<comment type="caution">
    <text evidence="1">The sequence shown here is derived from an EMBL/GenBank/DDBJ whole genome shotgun (WGS) entry which is preliminary data.</text>
</comment>
<gene>
    <name evidence="1" type="ORF">C7374_105167</name>
</gene>
<accession>A0A364JVH5</accession>
<dbReference type="Proteomes" id="UP000249453">
    <property type="component" value="Unassembled WGS sequence"/>
</dbReference>
<reference evidence="1 2" key="1">
    <citation type="submission" date="2018-06" db="EMBL/GenBank/DDBJ databases">
        <title>Genomic Encyclopedia of Type Strains, Phase IV (KMG-IV): sequencing the most valuable type-strain genomes for metagenomic binning, comparative biology and taxonomic classification.</title>
        <authorList>
            <person name="Goeker M."/>
        </authorList>
    </citation>
    <scope>NUCLEOTIDE SEQUENCE [LARGE SCALE GENOMIC DNA]</scope>
    <source>
        <strain evidence="1 2">DSM 26720</strain>
    </source>
</reference>